<dbReference type="GO" id="GO:0005634">
    <property type="term" value="C:nucleus"/>
    <property type="evidence" value="ECO:0007669"/>
    <property type="project" value="TreeGrafter"/>
</dbReference>
<dbReference type="GO" id="GO:0005524">
    <property type="term" value="F:ATP binding"/>
    <property type="evidence" value="ECO:0007669"/>
    <property type="project" value="InterPro"/>
</dbReference>
<comment type="caution">
    <text evidence="3">The sequence shown here is derived from an EMBL/GenBank/DDBJ whole genome shotgun (WGS) entry which is preliminary data.</text>
</comment>
<organism evidence="3 4">
    <name type="scientific">Silurus meridionalis</name>
    <name type="common">Southern catfish</name>
    <name type="synonym">Silurus soldatovi meridionalis</name>
    <dbReference type="NCBI Taxonomy" id="175797"/>
    <lineage>
        <taxon>Eukaryota</taxon>
        <taxon>Metazoa</taxon>
        <taxon>Chordata</taxon>
        <taxon>Craniata</taxon>
        <taxon>Vertebrata</taxon>
        <taxon>Euteleostomi</taxon>
        <taxon>Actinopterygii</taxon>
        <taxon>Neopterygii</taxon>
        <taxon>Teleostei</taxon>
        <taxon>Ostariophysi</taxon>
        <taxon>Siluriformes</taxon>
        <taxon>Siluridae</taxon>
        <taxon>Silurus</taxon>
    </lineage>
</organism>
<reference evidence="3" key="1">
    <citation type="submission" date="2020-08" db="EMBL/GenBank/DDBJ databases">
        <title>Chromosome-level assembly of Southern catfish (Silurus meridionalis) provides insights into visual adaptation to the nocturnal and benthic lifestyles.</title>
        <authorList>
            <person name="Zhang Y."/>
            <person name="Wang D."/>
            <person name="Peng Z."/>
        </authorList>
    </citation>
    <scope>NUCLEOTIDE SEQUENCE</scope>
    <source>
        <strain evidence="3">SWU-2019-XX</strain>
        <tissue evidence="3">Muscle</tissue>
    </source>
</reference>
<evidence type="ECO:0000259" key="2">
    <source>
        <dbReference type="Pfam" id="PF00004"/>
    </source>
</evidence>
<dbReference type="Pfam" id="PF00004">
    <property type="entry name" value="AAA"/>
    <property type="match status" value="1"/>
</dbReference>
<feature type="region of interest" description="Disordered" evidence="1">
    <location>
        <begin position="67"/>
        <end position="97"/>
    </location>
</feature>
<dbReference type="PANTHER" id="PTHR23389:SF21">
    <property type="entry name" value="ATPASE FAMILY AAA DOMAIN-CONTAINING PROTEIN 5"/>
    <property type="match status" value="1"/>
</dbReference>
<accession>A0A8T0BVI6</accession>
<feature type="region of interest" description="Disordered" evidence="1">
    <location>
        <begin position="405"/>
        <end position="441"/>
    </location>
</feature>
<dbReference type="GO" id="GO:0003677">
    <property type="term" value="F:DNA binding"/>
    <property type="evidence" value="ECO:0007669"/>
    <property type="project" value="TreeGrafter"/>
</dbReference>
<dbReference type="InterPro" id="IPR027417">
    <property type="entry name" value="P-loop_NTPase"/>
</dbReference>
<evidence type="ECO:0000256" key="1">
    <source>
        <dbReference type="SAM" id="MobiDB-lite"/>
    </source>
</evidence>
<evidence type="ECO:0000313" key="3">
    <source>
        <dbReference type="EMBL" id="KAF7711034.1"/>
    </source>
</evidence>
<sequence length="830" mass="94838">MASSCIPQSFTPDNKHVKGENIQIQKSSLLEYEKPKYNRLKRVKRSRRSDLMLPECEGIRHDVTDEHHHDCNRSSDTSIMKTPRPLTTPGAQCSPPTRGVAYPEEEAGGLKGLRDVRDLHKHEEEQKELLREVCTHGESVHSSLFVSKRKQEVQSHSDEHLCKRQRWSQDRTEMVNMSEGHVTSGEGAIKRNRLRRKQQRVKNVNQEEGCVRQDEDLPWTEKYRPRGCEEMVGNSAAVKKLYSWLKKWRIRADVEERRRRREEQRMKKESNGSWDCGDFEGDLQMEECDGELCNTLLIHGPTGTGKSAAVFACAEQLGFNVLEVNSSSLRSGRLVLSQLKESTQSHQVGAPQPSISHTPSPAAASRQGASQEPIWSCRKPSAMSRAASRRKCGVSRKSVTLTRYFRKTGNKHTELPHDTRPPDDVTRDESKCKQDGVPDKNDKTPPISLVLFEEVDIVFEEDVGFFAAIKTLMSTTKRPIILTTNDPASRKSFDGRFEEIRFRTPAQESVVSYLQRVCVAEGVKLDPEQIRFMLQENNGDVRRSVLELEVWVRSGEENIHHHLHNRALTCRSYNELHRCIEILVESWRKGRSLLYSNLDILLAQPTFKNAHQSAFDQKNKAQFPPSSRKLKVQRNVLRKQHSIPALPLDGAEHMNQSATGFFSKVDSLACFFDTMSFVDSYLCWGACRKLGPLGAKMVDGLLDEPGEDVEMRTHISERCYEILAVVEGLAFHKCRTEVCPMKRGNQSKAWKRVQSEQEMMDVVNKALCSKAFRFHGDQKAIVTDYLPFLRFMCRKQNTEQQEELRCSDYLTEIGLRLPKSALSLLVFTVQ</sequence>
<proteinExistence type="predicted"/>
<keyword evidence="4" id="KW-1185">Reference proteome</keyword>
<feature type="compositionally biased region" description="Polar residues" evidence="1">
    <location>
        <begin position="340"/>
        <end position="359"/>
    </location>
</feature>
<dbReference type="Proteomes" id="UP000606274">
    <property type="component" value="Unassembled WGS sequence"/>
</dbReference>
<dbReference type="AlphaFoldDB" id="A0A8T0BVI6"/>
<dbReference type="EMBL" id="JABFDY010000001">
    <property type="protein sequence ID" value="KAF7711034.1"/>
    <property type="molecule type" value="Genomic_DNA"/>
</dbReference>
<gene>
    <name evidence="3" type="ORF">HF521_000045</name>
</gene>
<dbReference type="Gene3D" id="1.10.8.60">
    <property type="match status" value="1"/>
</dbReference>
<dbReference type="InterPro" id="IPR003959">
    <property type="entry name" value="ATPase_AAA_core"/>
</dbReference>
<dbReference type="GO" id="GO:0061860">
    <property type="term" value="F:DNA clamp unloader activity"/>
    <property type="evidence" value="ECO:0007669"/>
    <property type="project" value="TreeGrafter"/>
</dbReference>
<name>A0A8T0BVI6_SILME</name>
<feature type="compositionally biased region" description="Basic and acidic residues" evidence="1">
    <location>
        <begin position="411"/>
        <end position="441"/>
    </location>
</feature>
<protein>
    <recommendedName>
        <fullName evidence="2">ATPase AAA-type core domain-containing protein</fullName>
    </recommendedName>
</protein>
<dbReference type="GO" id="GO:0016887">
    <property type="term" value="F:ATP hydrolysis activity"/>
    <property type="evidence" value="ECO:0007669"/>
    <property type="project" value="InterPro"/>
</dbReference>
<feature type="region of interest" description="Disordered" evidence="1">
    <location>
        <begin position="340"/>
        <end position="390"/>
    </location>
</feature>
<dbReference type="PANTHER" id="PTHR23389">
    <property type="entry name" value="CHROMOSOME TRANSMISSION FIDELITY FACTOR 18"/>
    <property type="match status" value="1"/>
</dbReference>
<feature type="domain" description="ATPase AAA-type core" evidence="2">
    <location>
        <begin position="296"/>
        <end position="332"/>
    </location>
</feature>
<evidence type="ECO:0000313" key="4">
    <source>
        <dbReference type="Proteomes" id="UP000606274"/>
    </source>
</evidence>
<dbReference type="SUPFAM" id="SSF52540">
    <property type="entry name" value="P-loop containing nucleoside triphosphate hydrolases"/>
    <property type="match status" value="1"/>
</dbReference>
<dbReference type="Gene3D" id="3.40.50.300">
    <property type="entry name" value="P-loop containing nucleotide triphosphate hydrolases"/>
    <property type="match status" value="1"/>
</dbReference>